<evidence type="ECO:0000313" key="3">
    <source>
        <dbReference type="Proteomes" id="UP001055429"/>
    </source>
</evidence>
<dbReference type="RefSeq" id="WP_249750585.1">
    <property type="nucleotide sequence ID" value="NZ_CP097298.1"/>
</dbReference>
<dbReference type="EMBL" id="CP097649">
    <property type="protein sequence ID" value="URI16744.1"/>
    <property type="molecule type" value="Genomic_DNA"/>
</dbReference>
<feature type="signal peptide" evidence="1">
    <location>
        <begin position="1"/>
        <end position="26"/>
    </location>
</feature>
<proteinExistence type="predicted"/>
<reference evidence="2" key="1">
    <citation type="submission" date="2022-05" db="EMBL/GenBank/DDBJ databases">
        <title>Brevundimonas albigilva TT17 genome sequence.</title>
        <authorList>
            <person name="Lee K."/>
            <person name="Son H."/>
        </authorList>
    </citation>
    <scope>NUCLEOTIDE SEQUENCE</scope>
    <source>
        <strain evidence="2">TT17</strain>
    </source>
</reference>
<gene>
    <name evidence="2" type="ORF">M8231_07185</name>
</gene>
<protein>
    <submittedName>
        <fullName evidence="2">Uncharacterized protein</fullName>
    </submittedName>
</protein>
<sequence length="153" mass="16220">MNAPYAKKTRPFAAALLALAVGGVLGGCADRFAARTETASPLAPRIQALVDANRRYPRWEDFPPAPTGLPEPTQVAANVRGLESQGGALAEETARIDWTLGDAETLAAETRAQVGDVPVSPDSARTAAEIEALAQDLRERAKAPPPIDRRPTR</sequence>
<keyword evidence="1" id="KW-0732">Signal</keyword>
<dbReference type="PROSITE" id="PS51257">
    <property type="entry name" value="PROKAR_LIPOPROTEIN"/>
    <property type="match status" value="1"/>
</dbReference>
<evidence type="ECO:0000256" key="1">
    <source>
        <dbReference type="SAM" id="SignalP"/>
    </source>
</evidence>
<dbReference type="Proteomes" id="UP001055429">
    <property type="component" value="Chromosome"/>
</dbReference>
<accession>A0ABY4SS37</accession>
<organism evidence="2 3">
    <name type="scientific">Brevundimonas albigilva</name>
    <dbReference type="NCBI Taxonomy" id="1312364"/>
    <lineage>
        <taxon>Bacteria</taxon>
        <taxon>Pseudomonadati</taxon>
        <taxon>Pseudomonadota</taxon>
        <taxon>Alphaproteobacteria</taxon>
        <taxon>Caulobacterales</taxon>
        <taxon>Caulobacteraceae</taxon>
        <taxon>Brevundimonas</taxon>
    </lineage>
</organism>
<name>A0ABY4SS37_9CAUL</name>
<keyword evidence="3" id="KW-1185">Reference proteome</keyword>
<evidence type="ECO:0000313" key="2">
    <source>
        <dbReference type="EMBL" id="URI16744.1"/>
    </source>
</evidence>
<feature type="chain" id="PRO_5047075915" evidence="1">
    <location>
        <begin position="27"/>
        <end position="153"/>
    </location>
</feature>